<dbReference type="PANTHER" id="PTHR10978">
    <property type="entry name" value="SUCCINATE DEHYDROGENASE CYTOCHROME B560 SUBUNIT"/>
    <property type="match status" value="1"/>
</dbReference>
<dbReference type="OMA" id="YHLVAGI"/>
<keyword evidence="8" id="KW-0479">Metal-binding</keyword>
<evidence type="ECO:0000313" key="13">
    <source>
        <dbReference type="EMBL" id="MWZ40094.1"/>
    </source>
</evidence>
<dbReference type="SUPFAM" id="SSF81343">
    <property type="entry name" value="Fumarate reductase respiratory complex transmembrane subunits"/>
    <property type="match status" value="1"/>
</dbReference>
<dbReference type="RefSeq" id="WP_003019781.1">
    <property type="nucleotide sequence ID" value="NZ_CP013853.1"/>
</dbReference>
<gene>
    <name evidence="13" type="primary">sdhC</name>
    <name evidence="13" type="ORF">FNC33_05975</name>
</gene>
<evidence type="ECO:0000256" key="10">
    <source>
        <dbReference type="ARBA" id="ARBA00023004"/>
    </source>
</evidence>
<evidence type="ECO:0000256" key="12">
    <source>
        <dbReference type="ARBA" id="ARBA00025912"/>
    </source>
</evidence>
<evidence type="ECO:0000256" key="2">
    <source>
        <dbReference type="ARBA" id="ARBA00004050"/>
    </source>
</evidence>
<name>A0A3N4A706_FRATU</name>
<organism evidence="13 14">
    <name type="scientific">Francisella tularensis</name>
    <dbReference type="NCBI Taxonomy" id="263"/>
    <lineage>
        <taxon>Bacteria</taxon>
        <taxon>Pseudomonadati</taxon>
        <taxon>Pseudomonadota</taxon>
        <taxon>Gammaproteobacteria</taxon>
        <taxon>Thiotrichales</taxon>
        <taxon>Francisellaceae</taxon>
        <taxon>Francisella</taxon>
    </lineage>
</organism>
<comment type="similarity">
    <text evidence="4">Belongs to the cytochrome b560 family.</text>
</comment>
<reference evidence="13 14" key="1">
    <citation type="submission" date="2019-06" db="EMBL/GenBank/DDBJ databases">
        <title>Phylogeography and genetic diversity of Francisella tularensis subsp. holarctica in France (1947-2018).</title>
        <authorList>
            <person name="Kevin M."/>
            <person name="Madani N."/>
            <person name="Maurin M."/>
        </authorList>
    </citation>
    <scope>NUCLEOTIDE SEQUENCE [LARGE SCALE GENOMIC DNA]</scope>
    <source>
        <strain evidence="13 14">ATCC 15482</strain>
    </source>
</reference>
<dbReference type="PANTHER" id="PTHR10978:SF5">
    <property type="entry name" value="SUCCINATE DEHYDROGENASE CYTOCHROME B560 SUBUNIT, MITOCHONDRIAL"/>
    <property type="match status" value="1"/>
</dbReference>
<keyword evidence="11" id="KW-0472">Membrane</keyword>
<evidence type="ECO:0000256" key="11">
    <source>
        <dbReference type="ARBA" id="ARBA00023136"/>
    </source>
</evidence>
<protein>
    <recommendedName>
        <fullName evidence="5">Succinate dehydrogenase cytochrome b556 subunit</fullName>
    </recommendedName>
</protein>
<keyword evidence="7" id="KW-0812">Transmembrane</keyword>
<dbReference type="GeneID" id="75264630"/>
<dbReference type="InterPro" id="IPR014314">
    <property type="entry name" value="Succ_DH_cytb556"/>
</dbReference>
<dbReference type="EMBL" id="VJEZ01000007">
    <property type="protein sequence ID" value="MWZ40094.1"/>
    <property type="molecule type" value="Genomic_DNA"/>
</dbReference>
<evidence type="ECO:0000256" key="6">
    <source>
        <dbReference type="ARBA" id="ARBA00022617"/>
    </source>
</evidence>
<dbReference type="InterPro" id="IPR034804">
    <property type="entry name" value="SQR/QFR_C/D"/>
</dbReference>
<dbReference type="CDD" id="cd03499">
    <property type="entry name" value="SQR_TypeC_SdhC"/>
    <property type="match status" value="1"/>
</dbReference>
<comment type="subcellular location">
    <subcellularLocation>
        <location evidence="3">Membrane</location>
        <topology evidence="3">Multi-pass membrane protein</topology>
    </subcellularLocation>
</comment>
<sequence>MSKNISLRVVCITLVTSDLLLYKNCFGGMSSMKKITNIDLMSIKSYNFPITAISSIMHRISGVVLIIAIPLCVVAMNYALAGPDGYQQTVTVLTKSWFSVFFWLFLSSITYHVYAGIRHMIMDMGFGESMKVAKITSLLVIVLGVLSAILWGCYLWL</sequence>
<evidence type="ECO:0000256" key="5">
    <source>
        <dbReference type="ARBA" id="ARBA00020076"/>
    </source>
</evidence>
<evidence type="ECO:0000256" key="1">
    <source>
        <dbReference type="ARBA" id="ARBA00001971"/>
    </source>
</evidence>
<dbReference type="GO" id="GO:0046872">
    <property type="term" value="F:metal ion binding"/>
    <property type="evidence" value="ECO:0007669"/>
    <property type="project" value="UniProtKB-KW"/>
</dbReference>
<evidence type="ECO:0000313" key="14">
    <source>
        <dbReference type="Proteomes" id="UP000469081"/>
    </source>
</evidence>
<evidence type="ECO:0000256" key="3">
    <source>
        <dbReference type="ARBA" id="ARBA00004141"/>
    </source>
</evidence>
<dbReference type="GO" id="GO:0009055">
    <property type="term" value="F:electron transfer activity"/>
    <property type="evidence" value="ECO:0007669"/>
    <property type="project" value="InterPro"/>
</dbReference>
<evidence type="ECO:0000256" key="4">
    <source>
        <dbReference type="ARBA" id="ARBA00007244"/>
    </source>
</evidence>
<evidence type="ECO:0000256" key="7">
    <source>
        <dbReference type="ARBA" id="ARBA00022692"/>
    </source>
</evidence>
<evidence type="ECO:0000256" key="9">
    <source>
        <dbReference type="ARBA" id="ARBA00022989"/>
    </source>
</evidence>
<dbReference type="AlphaFoldDB" id="A0A3N4A706"/>
<comment type="caution">
    <text evidence="13">The sequence shown here is derived from an EMBL/GenBank/DDBJ whole genome shotgun (WGS) entry which is preliminary data.</text>
</comment>
<keyword evidence="10" id="KW-0408">Iron</keyword>
<dbReference type="NCBIfam" id="TIGR02970">
    <property type="entry name" value="succ_dehyd_cytB"/>
    <property type="match status" value="1"/>
</dbReference>
<dbReference type="Gene3D" id="1.20.1300.10">
    <property type="entry name" value="Fumarate reductase/succinate dehydrogenase, transmembrane subunit"/>
    <property type="match status" value="1"/>
</dbReference>
<dbReference type="InterPro" id="IPR000701">
    <property type="entry name" value="SuccDH_FuR_B_TM-su"/>
</dbReference>
<comment type="function">
    <text evidence="2">Membrane-anchoring subunit of succinate dehydrogenase (SDH).</text>
</comment>
<dbReference type="GO" id="GO:0006099">
    <property type="term" value="P:tricarboxylic acid cycle"/>
    <property type="evidence" value="ECO:0007669"/>
    <property type="project" value="InterPro"/>
</dbReference>
<dbReference type="Proteomes" id="UP000469081">
    <property type="component" value="Unassembled WGS sequence"/>
</dbReference>
<dbReference type="PROSITE" id="PS01001">
    <property type="entry name" value="SDH_CYT_2"/>
    <property type="match status" value="1"/>
</dbReference>
<dbReference type="InterPro" id="IPR018495">
    <property type="entry name" value="Succ_DH_cyt_bsu_CS"/>
</dbReference>
<dbReference type="Pfam" id="PF01127">
    <property type="entry name" value="Sdh_cyt"/>
    <property type="match status" value="1"/>
</dbReference>
<accession>A0A3N4A706</accession>
<evidence type="ECO:0000256" key="8">
    <source>
        <dbReference type="ARBA" id="ARBA00022723"/>
    </source>
</evidence>
<keyword evidence="6" id="KW-0349">Heme</keyword>
<keyword evidence="9" id="KW-1133">Transmembrane helix</keyword>
<dbReference type="GO" id="GO:0005886">
    <property type="term" value="C:plasma membrane"/>
    <property type="evidence" value="ECO:0007669"/>
    <property type="project" value="TreeGrafter"/>
</dbReference>
<comment type="subunit">
    <text evidence="12">Part of an enzyme complex containing four subunits: a flavoprotein, an iron-sulfur protein, plus two membrane-anchoring proteins, SdhC and SdhD. The complex can form homotrimers.</text>
</comment>
<proteinExistence type="inferred from homology"/>
<comment type="cofactor">
    <cofactor evidence="1">
        <name>heme</name>
        <dbReference type="ChEBI" id="CHEBI:30413"/>
    </cofactor>
</comment>